<proteinExistence type="predicted"/>
<dbReference type="AlphaFoldDB" id="H2C9G5"/>
<reference evidence="1 2" key="1">
    <citation type="submission" date="2012-01" db="EMBL/GenBank/DDBJ databases">
        <title>Improved High-Quality Draft sequence of Metallosphaera yellowstonensis MK1.</title>
        <authorList>
            <consortium name="US DOE Joint Genome Institute"/>
            <person name="Lucas S."/>
            <person name="Han J."/>
            <person name="Cheng J.-F."/>
            <person name="Goodwin L."/>
            <person name="Pitluck S."/>
            <person name="Peters L."/>
            <person name="Teshima H."/>
            <person name="Detter J.C."/>
            <person name="Han C."/>
            <person name="Tapia R."/>
            <person name="Land M."/>
            <person name="Hauser L."/>
            <person name="Kyrpides N."/>
            <person name="Kozubal M."/>
            <person name="Macur R.E."/>
            <person name="Jay Z."/>
            <person name="Inskeep W."/>
            <person name="Woyke T."/>
        </authorList>
    </citation>
    <scope>NUCLEOTIDE SEQUENCE [LARGE SCALE GENOMIC DNA]</scope>
    <source>
        <strain evidence="1 2">MK1</strain>
    </source>
</reference>
<keyword evidence="2" id="KW-1185">Reference proteome</keyword>
<accession>H2C9G5</accession>
<evidence type="ECO:0000313" key="1">
    <source>
        <dbReference type="EMBL" id="EHP68791.1"/>
    </source>
</evidence>
<dbReference type="Proteomes" id="UP000003980">
    <property type="component" value="Unassembled WGS sequence"/>
</dbReference>
<organism evidence="1 2">
    <name type="scientific">Metallosphaera yellowstonensis MK1</name>
    <dbReference type="NCBI Taxonomy" id="671065"/>
    <lineage>
        <taxon>Archaea</taxon>
        <taxon>Thermoproteota</taxon>
        <taxon>Thermoprotei</taxon>
        <taxon>Sulfolobales</taxon>
        <taxon>Sulfolobaceae</taxon>
        <taxon>Metallosphaera</taxon>
    </lineage>
</organism>
<dbReference type="eggNOG" id="arCOG04283">
    <property type="taxonomic scope" value="Archaea"/>
</dbReference>
<gene>
    <name evidence="1" type="ORF">MetMK1DRAFT_00032360</name>
</gene>
<dbReference type="HOGENOM" id="CLU_2204008_0_0_2"/>
<evidence type="ECO:0000313" key="2">
    <source>
        <dbReference type="Proteomes" id="UP000003980"/>
    </source>
</evidence>
<name>H2C9G5_9CREN</name>
<dbReference type="STRING" id="671065.MetMK1DRAFT_00032360"/>
<dbReference type="EMBL" id="JH597770">
    <property type="protein sequence ID" value="EHP68791.1"/>
    <property type="molecule type" value="Genomic_DNA"/>
</dbReference>
<sequence length="106" mass="11929">MAVKAKKLILVTSESHPNHKGFLNIAEALSKELGVEKEIKIEDYAFLSDYGEKDEFGMSWIPQLLLQLEDGRIYPILTQMPFGKDLKPDPDAGKQEALNKIKNLVS</sequence>
<evidence type="ECO:0008006" key="3">
    <source>
        <dbReference type="Google" id="ProtNLM"/>
    </source>
</evidence>
<protein>
    <recommendedName>
        <fullName evidence="3">Thioredoxin domain-containing protein</fullName>
    </recommendedName>
</protein>